<evidence type="ECO:0000313" key="2">
    <source>
        <dbReference type="EMBL" id="CAB4914565.1"/>
    </source>
</evidence>
<gene>
    <name evidence="2" type="ORF">UFOPK3472_03248</name>
</gene>
<reference evidence="2" key="1">
    <citation type="submission" date="2020-05" db="EMBL/GenBank/DDBJ databases">
        <authorList>
            <person name="Chiriac C."/>
            <person name="Salcher M."/>
            <person name="Ghai R."/>
            <person name="Kavagutti S V."/>
        </authorList>
    </citation>
    <scope>NUCLEOTIDE SEQUENCE</scope>
</reference>
<protein>
    <submittedName>
        <fullName evidence="2">Unannotated protein</fullName>
    </submittedName>
</protein>
<evidence type="ECO:0000256" key="1">
    <source>
        <dbReference type="SAM" id="MobiDB-lite"/>
    </source>
</evidence>
<dbReference type="EMBL" id="CAFBLX010000303">
    <property type="protein sequence ID" value="CAB4914565.1"/>
    <property type="molecule type" value="Genomic_DNA"/>
</dbReference>
<proteinExistence type="predicted"/>
<organism evidence="2">
    <name type="scientific">freshwater metagenome</name>
    <dbReference type="NCBI Taxonomy" id="449393"/>
    <lineage>
        <taxon>unclassified sequences</taxon>
        <taxon>metagenomes</taxon>
        <taxon>ecological metagenomes</taxon>
    </lineage>
</organism>
<feature type="region of interest" description="Disordered" evidence="1">
    <location>
        <begin position="116"/>
        <end position="137"/>
    </location>
</feature>
<name>A0A6J7HDL2_9ZZZZ</name>
<sequence>MGRSEGRAPPRGQQCCRLLGSRARRPCFVGRGQCDTGLSPVGEQTGFARQHQHQRGVMLVGESQTSSQRTELFGAEATGLHHCQAIGVDCRQQRLRVLAELQQGDGARSPRVILRQNTSGEFRRPELDGQSPPVSSQRDAHFQRHLDAMPVQSIQQSALEGGGTCGRRHVEDQRRRLSIDEARQHLSHFGWAVVVQGSDTFGGHRGRDGVGAFGSIERGVDSEAGQQSESVLLDGAVQEQLSLPAGKSERMREHAGQIDGTVLDRVRAPCRARPDQAVGHQSVQGRIDMRRLVRDSLARPVADLGAAEILHEREQLEQVERTSVKFSR</sequence>
<dbReference type="AlphaFoldDB" id="A0A6J7HDL2"/>
<accession>A0A6J7HDL2</accession>